<dbReference type="EMBL" id="CGCX01001042">
    <property type="protein sequence ID" value="CFR87600.1"/>
    <property type="molecule type" value="Genomic_DNA"/>
</dbReference>
<dbReference type="Proteomes" id="UP000050164">
    <property type="component" value="Unassembled WGS sequence"/>
</dbReference>
<accession>A0A654ZW08</accession>
<dbReference type="Proteomes" id="UP000046680">
    <property type="component" value="Unassembled WGS sequence"/>
</dbReference>
<gene>
    <name evidence="1" type="ORF">ERS007657_02608</name>
    <name evidence="2" type="ORF">ERS027659_01217</name>
</gene>
<reference evidence="3 4" key="1">
    <citation type="submission" date="2015-03" db="EMBL/GenBank/DDBJ databases">
        <authorList>
            <consortium name="Pathogen Informatics"/>
        </authorList>
    </citation>
    <scope>NUCLEOTIDE SEQUENCE [LARGE SCALE GENOMIC DNA]</scope>
    <source>
        <strain evidence="2 4">Bir 185</strain>
        <strain evidence="1 3">C09601061</strain>
    </source>
</reference>
<evidence type="ECO:0000313" key="3">
    <source>
        <dbReference type="Proteomes" id="UP000046680"/>
    </source>
</evidence>
<protein>
    <submittedName>
        <fullName evidence="2">Uncharacterized protein</fullName>
    </submittedName>
</protein>
<dbReference type="EMBL" id="CNFT01000210">
    <property type="protein sequence ID" value="CKR35824.1"/>
    <property type="molecule type" value="Genomic_DNA"/>
</dbReference>
<name>A0A654ZW08_MYCTX</name>
<sequence length="96" mass="10275">MKRSRLVPPRALASTVLRSSAVSENSAATNTPVPAVSAKIARMVATVSVRFTGGSVVALYRAEPVPAARLENRRCGRVPAARHPFRSQPRSAILRV</sequence>
<organism evidence="2 4">
    <name type="scientific">Mycobacterium tuberculosis</name>
    <dbReference type="NCBI Taxonomy" id="1773"/>
    <lineage>
        <taxon>Bacteria</taxon>
        <taxon>Bacillati</taxon>
        <taxon>Actinomycetota</taxon>
        <taxon>Actinomycetes</taxon>
        <taxon>Mycobacteriales</taxon>
        <taxon>Mycobacteriaceae</taxon>
        <taxon>Mycobacterium</taxon>
        <taxon>Mycobacterium tuberculosis complex</taxon>
    </lineage>
</organism>
<evidence type="ECO:0000313" key="1">
    <source>
        <dbReference type="EMBL" id="CFR87600.1"/>
    </source>
</evidence>
<evidence type="ECO:0000313" key="4">
    <source>
        <dbReference type="Proteomes" id="UP000050164"/>
    </source>
</evidence>
<proteinExistence type="predicted"/>
<dbReference type="AlphaFoldDB" id="A0A654ZW08"/>
<evidence type="ECO:0000313" key="2">
    <source>
        <dbReference type="EMBL" id="CKR35824.1"/>
    </source>
</evidence>